<name>A0A017T1Q3_9BACT</name>
<organism evidence="2 3">
    <name type="scientific">Chondromyces apiculatus DSM 436</name>
    <dbReference type="NCBI Taxonomy" id="1192034"/>
    <lineage>
        <taxon>Bacteria</taxon>
        <taxon>Pseudomonadati</taxon>
        <taxon>Myxococcota</taxon>
        <taxon>Polyangia</taxon>
        <taxon>Polyangiales</taxon>
        <taxon>Polyangiaceae</taxon>
        <taxon>Chondromyces</taxon>
    </lineage>
</organism>
<feature type="chain" id="PRO_5001496856" evidence="1">
    <location>
        <begin position="29"/>
        <end position="158"/>
    </location>
</feature>
<evidence type="ECO:0000256" key="1">
    <source>
        <dbReference type="SAM" id="SignalP"/>
    </source>
</evidence>
<dbReference type="Proteomes" id="UP000019678">
    <property type="component" value="Unassembled WGS sequence"/>
</dbReference>
<reference evidence="2 3" key="1">
    <citation type="submission" date="2013-05" db="EMBL/GenBank/DDBJ databases">
        <title>Genome assembly of Chondromyces apiculatus DSM 436.</title>
        <authorList>
            <person name="Sharma G."/>
            <person name="Khatri I."/>
            <person name="Kaur C."/>
            <person name="Mayilraj S."/>
            <person name="Subramanian S."/>
        </authorList>
    </citation>
    <scope>NUCLEOTIDE SEQUENCE [LARGE SCALE GENOMIC DNA]</scope>
    <source>
        <strain evidence="2 3">DSM 436</strain>
    </source>
</reference>
<protein>
    <submittedName>
        <fullName evidence="2">Spore-associated protein A</fullName>
    </submittedName>
</protein>
<dbReference type="RefSeq" id="WP_044247025.1">
    <property type="nucleotide sequence ID" value="NZ_ASRX01000055.1"/>
</dbReference>
<comment type="caution">
    <text evidence="2">The sequence shown here is derived from an EMBL/GenBank/DDBJ whole genome shotgun (WGS) entry which is preliminary data.</text>
</comment>
<keyword evidence="1" id="KW-0732">Signal</keyword>
<keyword evidence="3" id="KW-1185">Reference proteome</keyword>
<accession>A0A017T1Q3</accession>
<dbReference type="AlphaFoldDB" id="A0A017T1Q3"/>
<evidence type="ECO:0000313" key="2">
    <source>
        <dbReference type="EMBL" id="EYF02780.1"/>
    </source>
</evidence>
<sequence>MKTMHHTLVPFMLIAASAMLGGCIGTEADEEADDLANEDEILVDDVEPTAEAVSAATYNGVCGSGYHVIASHALSGGTVFLTYNSSTGKNCVVTVRNTSGARLPMTARVSKAGQPWIVDSGQFTTYAGPVYVYAPHACIDWGGSINGSNFNDYGVFCG</sequence>
<dbReference type="OrthoDB" id="1099523at2"/>
<gene>
    <name evidence="2" type="ORF">CAP_6515</name>
</gene>
<feature type="signal peptide" evidence="1">
    <location>
        <begin position="1"/>
        <end position="28"/>
    </location>
</feature>
<evidence type="ECO:0000313" key="3">
    <source>
        <dbReference type="Proteomes" id="UP000019678"/>
    </source>
</evidence>
<dbReference type="EMBL" id="ASRX01000055">
    <property type="protein sequence ID" value="EYF02780.1"/>
    <property type="molecule type" value="Genomic_DNA"/>
</dbReference>
<dbReference type="STRING" id="1192034.CAP_6515"/>
<dbReference type="eggNOG" id="COG3023">
    <property type="taxonomic scope" value="Bacteria"/>
</dbReference>
<proteinExistence type="predicted"/>
<dbReference type="PROSITE" id="PS51257">
    <property type="entry name" value="PROKAR_LIPOPROTEIN"/>
    <property type="match status" value="1"/>
</dbReference>